<name>A0ABR2CJ44_9ROSI</name>
<accession>A0ABR2CJ44</accession>
<dbReference type="Proteomes" id="UP001472677">
    <property type="component" value="Unassembled WGS sequence"/>
</dbReference>
<evidence type="ECO:0000313" key="2">
    <source>
        <dbReference type="EMBL" id="KAK8519658.1"/>
    </source>
</evidence>
<keyword evidence="3" id="KW-1185">Reference proteome</keyword>
<dbReference type="EMBL" id="JBBPBM010000050">
    <property type="protein sequence ID" value="KAK8519658.1"/>
    <property type="molecule type" value="Genomic_DNA"/>
</dbReference>
<reference evidence="2 3" key="1">
    <citation type="journal article" date="2024" name="G3 (Bethesda)">
        <title>Genome assembly of Hibiscus sabdariffa L. provides insights into metabolisms of medicinal natural products.</title>
        <authorList>
            <person name="Kim T."/>
        </authorList>
    </citation>
    <scope>NUCLEOTIDE SEQUENCE [LARGE SCALE GENOMIC DNA]</scope>
    <source>
        <strain evidence="2">TK-2024</strain>
        <tissue evidence="2">Old leaves</tissue>
    </source>
</reference>
<evidence type="ECO:0000313" key="3">
    <source>
        <dbReference type="Proteomes" id="UP001472677"/>
    </source>
</evidence>
<organism evidence="2 3">
    <name type="scientific">Hibiscus sabdariffa</name>
    <name type="common">roselle</name>
    <dbReference type="NCBI Taxonomy" id="183260"/>
    <lineage>
        <taxon>Eukaryota</taxon>
        <taxon>Viridiplantae</taxon>
        <taxon>Streptophyta</taxon>
        <taxon>Embryophyta</taxon>
        <taxon>Tracheophyta</taxon>
        <taxon>Spermatophyta</taxon>
        <taxon>Magnoliopsida</taxon>
        <taxon>eudicotyledons</taxon>
        <taxon>Gunneridae</taxon>
        <taxon>Pentapetalae</taxon>
        <taxon>rosids</taxon>
        <taxon>malvids</taxon>
        <taxon>Malvales</taxon>
        <taxon>Malvaceae</taxon>
        <taxon>Malvoideae</taxon>
        <taxon>Hibiscus</taxon>
    </lineage>
</organism>
<feature type="compositionally biased region" description="Polar residues" evidence="1">
    <location>
        <begin position="47"/>
        <end position="56"/>
    </location>
</feature>
<evidence type="ECO:0000256" key="1">
    <source>
        <dbReference type="SAM" id="MobiDB-lite"/>
    </source>
</evidence>
<comment type="caution">
    <text evidence="2">The sequence shown here is derived from an EMBL/GenBank/DDBJ whole genome shotgun (WGS) entry which is preliminary data.</text>
</comment>
<proteinExistence type="predicted"/>
<sequence length="69" mass="7336">MRCSAAPIPSLLVPEEERTRLLISPTTCPKQSQMTTANPAILETASKDASQQTLTKPSIGGSQEPVDRG</sequence>
<feature type="region of interest" description="Disordered" evidence="1">
    <location>
        <begin position="27"/>
        <end position="69"/>
    </location>
</feature>
<protein>
    <submittedName>
        <fullName evidence="2">Uncharacterized protein</fullName>
    </submittedName>
</protein>
<feature type="compositionally biased region" description="Polar residues" evidence="1">
    <location>
        <begin position="27"/>
        <end position="38"/>
    </location>
</feature>
<gene>
    <name evidence="2" type="ORF">V6N12_030025</name>
</gene>